<dbReference type="InterPro" id="IPR028212">
    <property type="entry name" value="GHL6"/>
</dbReference>
<reference evidence="1 2" key="1">
    <citation type="submission" date="2018-12" db="EMBL/GenBank/DDBJ databases">
        <authorList>
            <person name="Li F."/>
        </authorList>
    </citation>
    <scope>NUCLEOTIDE SEQUENCE [LARGE SCALE GENOMIC DNA]</scope>
    <source>
        <strain evidence="1 2">EGI 6500705</strain>
    </source>
</reference>
<dbReference type="OrthoDB" id="7536405at2"/>
<gene>
    <name evidence="1" type="ORF">ELQ94_05105</name>
</gene>
<dbReference type="InterPro" id="IPR029062">
    <property type="entry name" value="Class_I_gatase-like"/>
</dbReference>
<evidence type="ECO:0000313" key="2">
    <source>
        <dbReference type="Proteomes" id="UP000274909"/>
    </source>
</evidence>
<comment type="caution">
    <text evidence="1">The sequence shown here is derived from an EMBL/GenBank/DDBJ whole genome shotgun (WGS) entry which is preliminary data.</text>
</comment>
<protein>
    <recommendedName>
        <fullName evidence="3">Beta-galactosidase trimerisation domain-containing protein</fullName>
    </recommendedName>
</protein>
<dbReference type="Gene3D" id="3.20.20.80">
    <property type="entry name" value="Glycosidases"/>
    <property type="match status" value="1"/>
</dbReference>
<dbReference type="Pfam" id="PF14871">
    <property type="entry name" value="GHL6"/>
    <property type="match status" value="1"/>
</dbReference>
<dbReference type="RefSeq" id="WP_127047871.1">
    <property type="nucleotide sequence ID" value="NZ_RZGZ01000002.1"/>
</dbReference>
<accession>A0A3S0X764</accession>
<dbReference type="EMBL" id="RZGZ01000002">
    <property type="protein sequence ID" value="RUR00924.1"/>
    <property type="molecule type" value="Genomic_DNA"/>
</dbReference>
<dbReference type="Proteomes" id="UP000274909">
    <property type="component" value="Unassembled WGS sequence"/>
</dbReference>
<evidence type="ECO:0000313" key="1">
    <source>
        <dbReference type="EMBL" id="RUR00924.1"/>
    </source>
</evidence>
<name>A0A3S0X764_9MICO</name>
<sequence length="709" mass="77765">MTTTQTLSTGGETIPWFSGDQRWTQLTFVEDDPLHVDIDAWADIIDRTASTAICISAGGYIAFYPTAIPLHYRSVHLGNRDLLGEIVDLARSRDMVVMARVDPHAVHRDVRDAHPEWIARTEDGALQEHWAHPGTFVTDAYGEYNWEFTTEVAREITATYDIDAVFANRWQGHGPAYTETAEGLFRAASGFSLPTSRDAADGEAWRAYRGWRRERLSDLVAHWDAAVRDVKPAVRFIPNLGSFAAGELRDDVARNHVPFFLVDHQARNEGETQWAAGRDAKRTRAVHPDKPVGLITSVGPESHGYRWKDSVNAGQETVGWIVDGFVHGAFPWFTKFAARIHDTRWVPAVERAFALHREIGSTWQEARPVAEVCVWDVDGSFADDRTRRASAGMYQALVELRVPFEFVGERGLHRLGLPETRVVVLPEVDEVSARSAAALRAFVERGGDLVVTGPGPRIDGGIRLVTELTGASLGDLSAGVVRNNYVQRTADGGLDAGFDGADRIIGGTRLARYEPTDGVAVHWRFVPDHPDLPMEEVYPRGEAVDPAVFSSPLAPSLRSESTAGTIHVVAFNIAELYQETLLGDHLTLLRNVLRAALDGGALVEVHGDGLIDAAAWVDDESFVFAFANLTDPMAMRGQQRAVTPLLGVEVTVDLDRLSTAAGHTVDPDALRAQSVENGRFAEVAIQVSDGSAVVTLLPVHELGALRLLW</sequence>
<keyword evidence="2" id="KW-1185">Reference proteome</keyword>
<evidence type="ECO:0008006" key="3">
    <source>
        <dbReference type="Google" id="ProtNLM"/>
    </source>
</evidence>
<organism evidence="1 2">
    <name type="scientific">Labedella endophytica</name>
    <dbReference type="NCBI Taxonomy" id="1523160"/>
    <lineage>
        <taxon>Bacteria</taxon>
        <taxon>Bacillati</taxon>
        <taxon>Actinomycetota</taxon>
        <taxon>Actinomycetes</taxon>
        <taxon>Micrococcales</taxon>
        <taxon>Microbacteriaceae</taxon>
        <taxon>Labedella</taxon>
    </lineage>
</organism>
<dbReference type="Gene3D" id="3.40.50.880">
    <property type="match status" value="1"/>
</dbReference>
<dbReference type="AlphaFoldDB" id="A0A3S0X764"/>
<proteinExistence type="predicted"/>